<organism evidence="1 2">
    <name type="scientific">Cryptosporangium japonicum</name>
    <dbReference type="NCBI Taxonomy" id="80872"/>
    <lineage>
        <taxon>Bacteria</taxon>
        <taxon>Bacillati</taxon>
        <taxon>Actinomycetota</taxon>
        <taxon>Actinomycetes</taxon>
        <taxon>Cryptosporangiales</taxon>
        <taxon>Cryptosporangiaceae</taxon>
        <taxon>Cryptosporangium</taxon>
    </lineage>
</organism>
<evidence type="ECO:0000313" key="2">
    <source>
        <dbReference type="Proteomes" id="UP001500967"/>
    </source>
</evidence>
<keyword evidence="2" id="KW-1185">Reference proteome</keyword>
<evidence type="ECO:0008006" key="3">
    <source>
        <dbReference type="Google" id="ProtNLM"/>
    </source>
</evidence>
<name>A0ABP3DT88_9ACTN</name>
<dbReference type="EMBL" id="BAAAGX010000010">
    <property type="protein sequence ID" value="GAA0241998.1"/>
    <property type="molecule type" value="Genomic_DNA"/>
</dbReference>
<dbReference type="Proteomes" id="UP001500967">
    <property type="component" value="Unassembled WGS sequence"/>
</dbReference>
<accession>A0ABP3DT88</accession>
<evidence type="ECO:0000313" key="1">
    <source>
        <dbReference type="EMBL" id="GAA0241998.1"/>
    </source>
</evidence>
<dbReference type="RefSeq" id="WP_344649346.1">
    <property type="nucleotide sequence ID" value="NZ_BAAAGX010000010.1"/>
</dbReference>
<proteinExistence type="predicted"/>
<reference evidence="2" key="1">
    <citation type="journal article" date="2019" name="Int. J. Syst. Evol. Microbiol.">
        <title>The Global Catalogue of Microorganisms (GCM) 10K type strain sequencing project: providing services to taxonomists for standard genome sequencing and annotation.</title>
        <authorList>
            <consortium name="The Broad Institute Genomics Platform"/>
            <consortium name="The Broad Institute Genome Sequencing Center for Infectious Disease"/>
            <person name="Wu L."/>
            <person name="Ma J."/>
        </authorList>
    </citation>
    <scope>NUCLEOTIDE SEQUENCE [LARGE SCALE GENOMIC DNA]</scope>
    <source>
        <strain evidence="2">JCM 10425</strain>
    </source>
</reference>
<protein>
    <recommendedName>
        <fullName evidence="3">DUF222 domain-containing protein</fullName>
    </recommendedName>
</protein>
<sequence length="99" mass="10896">MSRRRGGEVNALAERLARASSAEAGHGWESMDDDGRARWTAAWQPTALALRARKALPVSDDEVTTIARTHRRIDRSGSEPPEAGMKEAAQMVVDLRIRS</sequence>
<comment type="caution">
    <text evidence="1">The sequence shown here is derived from an EMBL/GenBank/DDBJ whole genome shotgun (WGS) entry which is preliminary data.</text>
</comment>
<gene>
    <name evidence="1" type="ORF">GCM10009539_29240</name>
</gene>